<accession>X1UIE7</accession>
<dbReference type="PANTHER" id="PTHR11076">
    <property type="entry name" value="DNA REPAIR POLYMERASE UMUC / TRANSFERASE FAMILY MEMBER"/>
    <property type="match status" value="1"/>
</dbReference>
<evidence type="ECO:0000313" key="2">
    <source>
        <dbReference type="EMBL" id="GAJ17228.1"/>
    </source>
</evidence>
<dbReference type="GO" id="GO:0006281">
    <property type="term" value="P:DNA repair"/>
    <property type="evidence" value="ECO:0007669"/>
    <property type="project" value="InterPro"/>
</dbReference>
<comment type="caution">
    <text evidence="2">The sequence shown here is derived from an EMBL/GenBank/DDBJ whole genome shotgun (WGS) entry which is preliminary data.</text>
</comment>
<dbReference type="InterPro" id="IPR043502">
    <property type="entry name" value="DNA/RNA_pol_sf"/>
</dbReference>
<dbReference type="InterPro" id="IPR050116">
    <property type="entry name" value="DNA_polymerase-Y"/>
</dbReference>
<dbReference type="GO" id="GO:0009432">
    <property type="term" value="P:SOS response"/>
    <property type="evidence" value="ECO:0007669"/>
    <property type="project" value="TreeGrafter"/>
</dbReference>
<proteinExistence type="predicted"/>
<organism evidence="2">
    <name type="scientific">marine sediment metagenome</name>
    <dbReference type="NCBI Taxonomy" id="412755"/>
    <lineage>
        <taxon>unclassified sequences</taxon>
        <taxon>metagenomes</taxon>
        <taxon>ecological metagenomes</taxon>
    </lineage>
</organism>
<feature type="domain" description="UmuC" evidence="1">
    <location>
        <begin position="1"/>
        <end position="101"/>
    </location>
</feature>
<dbReference type="GO" id="GO:0005829">
    <property type="term" value="C:cytosol"/>
    <property type="evidence" value="ECO:0007669"/>
    <property type="project" value="TreeGrafter"/>
</dbReference>
<dbReference type="SUPFAM" id="SSF56672">
    <property type="entry name" value="DNA/RNA polymerases"/>
    <property type="match status" value="1"/>
</dbReference>
<sequence>ASQKFMAILADFSPFLEPAGLDEAYLDATGFESIYGSIHQMAVAIKQRIKDELGLCASVGMAGCKVVAKVASELSKPDGLLEVAAGEEASFLAPLPIAKLPVEVRKSRPVDNTPYQSSVQTPVQVIDIIRELQEKNLALAAQLGVATERIRNLEKDMRLLTVAKRPWWKKLFGRMD</sequence>
<dbReference type="InterPro" id="IPR001126">
    <property type="entry name" value="UmuC"/>
</dbReference>
<name>X1UIE7_9ZZZZ</name>
<gene>
    <name evidence="2" type="ORF">S12H4_58067</name>
</gene>
<dbReference type="PANTHER" id="PTHR11076:SF33">
    <property type="entry name" value="DNA POLYMERASE KAPPA"/>
    <property type="match status" value="1"/>
</dbReference>
<dbReference type="GO" id="GO:0042276">
    <property type="term" value="P:error-prone translesion synthesis"/>
    <property type="evidence" value="ECO:0007669"/>
    <property type="project" value="TreeGrafter"/>
</dbReference>
<dbReference type="Pfam" id="PF00817">
    <property type="entry name" value="IMS"/>
    <property type="match status" value="1"/>
</dbReference>
<protein>
    <recommendedName>
        <fullName evidence="1">UmuC domain-containing protein</fullName>
    </recommendedName>
</protein>
<evidence type="ECO:0000259" key="1">
    <source>
        <dbReference type="PROSITE" id="PS50173"/>
    </source>
</evidence>
<dbReference type="PROSITE" id="PS50173">
    <property type="entry name" value="UMUC"/>
    <property type="match status" value="1"/>
</dbReference>
<dbReference type="GO" id="GO:0003887">
    <property type="term" value="F:DNA-directed DNA polymerase activity"/>
    <property type="evidence" value="ECO:0007669"/>
    <property type="project" value="TreeGrafter"/>
</dbReference>
<reference evidence="2" key="1">
    <citation type="journal article" date="2014" name="Front. Microbiol.">
        <title>High frequency of phylogenetically diverse reductive dehalogenase-homologous genes in deep subseafloor sedimentary metagenomes.</title>
        <authorList>
            <person name="Kawai M."/>
            <person name="Futagami T."/>
            <person name="Toyoda A."/>
            <person name="Takaki Y."/>
            <person name="Nishi S."/>
            <person name="Hori S."/>
            <person name="Arai W."/>
            <person name="Tsubouchi T."/>
            <person name="Morono Y."/>
            <person name="Uchiyama I."/>
            <person name="Ito T."/>
            <person name="Fujiyama A."/>
            <person name="Inagaki F."/>
            <person name="Takami H."/>
        </authorList>
    </citation>
    <scope>NUCLEOTIDE SEQUENCE</scope>
    <source>
        <strain evidence="2">Expedition CK06-06</strain>
    </source>
</reference>
<dbReference type="AlphaFoldDB" id="X1UIE7"/>
<dbReference type="InterPro" id="IPR043128">
    <property type="entry name" value="Rev_trsase/Diguanyl_cyclase"/>
</dbReference>
<feature type="non-terminal residue" evidence="2">
    <location>
        <position position="1"/>
    </location>
</feature>
<dbReference type="Gene3D" id="3.30.70.270">
    <property type="match status" value="1"/>
</dbReference>
<dbReference type="EMBL" id="BARW01037659">
    <property type="protein sequence ID" value="GAJ17228.1"/>
    <property type="molecule type" value="Genomic_DNA"/>
</dbReference>